<dbReference type="SMART" id="SM00132">
    <property type="entry name" value="LIM"/>
    <property type="match status" value="1"/>
</dbReference>
<feature type="region of interest" description="Disordered" evidence="5">
    <location>
        <begin position="969"/>
        <end position="1038"/>
    </location>
</feature>
<dbReference type="Gene3D" id="2.30.42.10">
    <property type="match status" value="1"/>
</dbReference>
<feature type="region of interest" description="Disordered" evidence="5">
    <location>
        <begin position="1132"/>
        <end position="1168"/>
    </location>
</feature>
<dbReference type="PROSITE" id="PS50106">
    <property type="entry name" value="PDZ"/>
    <property type="match status" value="1"/>
</dbReference>
<dbReference type="Proteomes" id="UP000752171">
    <property type="component" value="Unassembled WGS sequence"/>
</dbReference>
<dbReference type="PROSITE" id="PS00478">
    <property type="entry name" value="LIM_DOMAIN_1"/>
    <property type="match status" value="1"/>
</dbReference>
<protein>
    <submittedName>
        <fullName evidence="9">LIM domain only protein 7-like isoform X2</fullName>
    </submittedName>
</protein>
<dbReference type="InterPro" id="IPR001478">
    <property type="entry name" value="PDZ"/>
</dbReference>
<dbReference type="CDD" id="cd08368">
    <property type="entry name" value="LIM"/>
    <property type="match status" value="1"/>
</dbReference>
<evidence type="ECO:0000259" key="7">
    <source>
        <dbReference type="PROSITE" id="PS50023"/>
    </source>
</evidence>
<evidence type="ECO:0000313" key="9">
    <source>
        <dbReference type="EMBL" id="KAG9262534.1"/>
    </source>
</evidence>
<dbReference type="SMART" id="SM00033">
    <property type="entry name" value="CH"/>
    <property type="match status" value="1"/>
</dbReference>
<dbReference type="InterPro" id="IPR036034">
    <property type="entry name" value="PDZ_sf"/>
</dbReference>
<dbReference type="AlphaFoldDB" id="A0A8T2KU30"/>
<dbReference type="Pfam" id="PF15949">
    <property type="entry name" value="DUF4757"/>
    <property type="match status" value="1"/>
</dbReference>
<dbReference type="InterPro" id="IPR001781">
    <property type="entry name" value="Znf_LIM"/>
</dbReference>
<dbReference type="PROSITE" id="PS50023">
    <property type="entry name" value="LIM_DOMAIN_2"/>
    <property type="match status" value="1"/>
</dbReference>
<feature type="region of interest" description="Disordered" evidence="5">
    <location>
        <begin position="559"/>
        <end position="662"/>
    </location>
</feature>
<dbReference type="InterPro" id="IPR001715">
    <property type="entry name" value="CH_dom"/>
</dbReference>
<evidence type="ECO:0000259" key="8">
    <source>
        <dbReference type="PROSITE" id="PS50106"/>
    </source>
</evidence>
<dbReference type="EMBL" id="JAICCE010000021">
    <property type="protein sequence ID" value="KAG9262534.1"/>
    <property type="molecule type" value="Genomic_DNA"/>
</dbReference>
<organism evidence="9 10">
    <name type="scientific">Astyanax mexicanus</name>
    <name type="common">Blind cave fish</name>
    <name type="synonym">Astyanax fasciatus mexicanus</name>
    <dbReference type="NCBI Taxonomy" id="7994"/>
    <lineage>
        <taxon>Eukaryota</taxon>
        <taxon>Metazoa</taxon>
        <taxon>Chordata</taxon>
        <taxon>Craniata</taxon>
        <taxon>Vertebrata</taxon>
        <taxon>Euteleostomi</taxon>
        <taxon>Actinopterygii</taxon>
        <taxon>Neopterygii</taxon>
        <taxon>Teleostei</taxon>
        <taxon>Ostariophysi</taxon>
        <taxon>Characiformes</taxon>
        <taxon>Characoidei</taxon>
        <taxon>Acestrorhamphidae</taxon>
        <taxon>Acestrorhamphinae</taxon>
        <taxon>Astyanax</taxon>
    </lineage>
</organism>
<feature type="domain" description="LIM zinc-binding" evidence="7">
    <location>
        <begin position="1173"/>
        <end position="1240"/>
    </location>
</feature>
<sequence>MEWREQSTLSCEEAFTEAQRWVEEVTRKRFGSSNFRSALENGVLLCDLLNKLKPGIIKRVNRLSTPIAGLDNVNVFLKACGKLGLNDAQLFHPGDLQDVSTRVTVRREETTRRLKNVLITIYWLGRKAQADSSYSGPQLNFKAFEGLLGVALSKALEESACPKPSARDSGYVENWYPEREEVFSNQQLSYRREDSVESVDSVESRTLSVASDCTLIAGSEGFGSDAEAEHCFRMSEGSRSETHAGPVREKTSISISLRRKQGGRYQEGGRSHVSQLPSLFLFLNRSKSMSDLALESIPQESESGVAFDSSRSWQSQQREAGDQEQLEQIQLIQTRVKDSEARWQDDLNKWKSRRMTANLDLRRKKEEREQLELFTGRGGADGVRTAVLTGVQEESDQCVLQFPPHSQSQATRPLDPSCAQEPSARHLPPSQPPPLPAALKENPQLASLASDQPFPASEAESPLTPSCSMPGALDSTLMDPLPTPGGLSKNGACSLSDDANGGDSLVTEHSQVSTSVFFSPPESTSTGPERSRQDAAPIQRAKSLEGIFSGGARMSATLPRGFRRSEGGSRLSTGVTPRPFGSKTSKVSSLPRFCSMDDSHTSLIKGQRERPQLPASFTCPQQEGVAPTSEGQNDSIKPNGSLLKSENEEGVREEEEKNHSAPRVHSFMSASMVATSLKQRSVSESEQTKVAHADMRVSLNQKPGGRRDFGFQAHWDSTGARIKSVQPGSPAQLCHLQAGDEIVAVGGQRVAEMSYEQWKANMDAALKEGSLLMDIRRHGQNGHPEHCVTVSSSSTSPVEKVTEVKVNGHAGNGLPAKAVNRNFRDVPAAQKNNGSSGSTVDSWVYLCGGSESAISDLQVPSISASSSRWSWDTEEERRRQEKWQMEQERLLQEKYRRDQERLEEEWRRAQLAAAGEEYCGPERPLSMSNGNTIQYTQPHFQYQPASSTLTSQCATDAAPLQSRQVTMQISPDHQTKEEWGSSTKTSQWPRESCGFAKLTSTDRQKSKSTPALDSSHKQDSRVSVKRRGRPSQAEKDRQQILEEMRKRTPLHTDSSWIRQRSTCTIYKEPINVAPMRRYESLDNLHSSSNSLSRQFSSMSNPARPHSALDNITPYRGYSGRCSLGPGAAIFSNTSKQSSWSRPSSTSSTPPITPGAEDMRPSSQQHTGLVSGRRLCSRCEQPLGKGAAMVIDTLDLCFHIGCFKCVSCRSDLGRGSQSRAQVRIRHRQLFCDTCYCRLRVRPGIPK</sequence>
<dbReference type="SMART" id="SM00228">
    <property type="entry name" value="PDZ"/>
    <property type="match status" value="1"/>
</dbReference>
<dbReference type="PANTHER" id="PTHR46767:SF2">
    <property type="entry name" value="LIM DOMAIN 7B"/>
    <property type="match status" value="1"/>
</dbReference>
<feature type="compositionally biased region" description="Basic and acidic residues" evidence="5">
    <location>
        <begin position="235"/>
        <end position="251"/>
    </location>
</feature>
<evidence type="ECO:0000256" key="2">
    <source>
        <dbReference type="ARBA" id="ARBA00022833"/>
    </source>
</evidence>
<dbReference type="InterPro" id="IPR031865">
    <property type="entry name" value="DUF4757"/>
</dbReference>
<evidence type="ECO:0000256" key="1">
    <source>
        <dbReference type="ARBA" id="ARBA00022723"/>
    </source>
</evidence>
<dbReference type="InterPro" id="IPR036872">
    <property type="entry name" value="CH_dom_sf"/>
</dbReference>
<keyword evidence="2 4" id="KW-0862">Zinc</keyword>
<feature type="region of interest" description="Disordered" evidence="5">
    <location>
        <begin position="404"/>
        <end position="543"/>
    </location>
</feature>
<feature type="region of interest" description="Disordered" evidence="5">
    <location>
        <begin position="1086"/>
        <end position="1107"/>
    </location>
</feature>
<feature type="compositionally biased region" description="Low complexity" evidence="5">
    <location>
        <begin position="1133"/>
        <end position="1149"/>
    </location>
</feature>
<comment type="caution">
    <text evidence="9">The sequence shown here is derived from an EMBL/GenBank/DDBJ whole genome shotgun (WGS) entry which is preliminary data.</text>
</comment>
<feature type="domain" description="PDZ" evidence="8">
    <location>
        <begin position="696"/>
        <end position="777"/>
    </location>
</feature>
<feature type="compositionally biased region" description="Basic and acidic residues" evidence="5">
    <location>
        <begin position="595"/>
        <end position="611"/>
    </location>
</feature>
<dbReference type="GO" id="GO:0030155">
    <property type="term" value="P:regulation of cell adhesion"/>
    <property type="evidence" value="ECO:0007669"/>
    <property type="project" value="InterPro"/>
</dbReference>
<dbReference type="Pfam" id="PF00307">
    <property type="entry name" value="CH"/>
    <property type="match status" value="1"/>
</dbReference>
<feature type="compositionally biased region" description="Polar residues" evidence="5">
    <location>
        <begin position="980"/>
        <end position="989"/>
    </location>
</feature>
<dbReference type="SUPFAM" id="SSF50156">
    <property type="entry name" value="PDZ domain-like"/>
    <property type="match status" value="1"/>
</dbReference>
<feature type="compositionally biased region" description="Basic and acidic residues" evidence="5">
    <location>
        <begin position="645"/>
        <end position="659"/>
    </location>
</feature>
<dbReference type="PROSITE" id="PS50021">
    <property type="entry name" value="CH"/>
    <property type="match status" value="1"/>
</dbReference>
<dbReference type="PANTHER" id="PTHR46767">
    <property type="entry name" value="LIM DOMAIN ONLY PROTEIN 7"/>
    <property type="match status" value="1"/>
</dbReference>
<dbReference type="InterPro" id="IPR029978">
    <property type="entry name" value="LMO-7"/>
</dbReference>
<dbReference type="Pfam" id="PF00412">
    <property type="entry name" value="LIM"/>
    <property type="match status" value="1"/>
</dbReference>
<accession>A0A8T2KU30</accession>
<keyword evidence="3 4" id="KW-0440">LIM domain</keyword>
<evidence type="ECO:0000256" key="4">
    <source>
        <dbReference type="PROSITE-ProRule" id="PRU00125"/>
    </source>
</evidence>
<dbReference type="Gene3D" id="1.10.418.10">
    <property type="entry name" value="Calponin-like domain"/>
    <property type="match status" value="1"/>
</dbReference>
<evidence type="ECO:0000256" key="3">
    <source>
        <dbReference type="ARBA" id="ARBA00023038"/>
    </source>
</evidence>
<dbReference type="Pfam" id="PF17820">
    <property type="entry name" value="PDZ_6"/>
    <property type="match status" value="1"/>
</dbReference>
<feature type="compositionally biased region" description="Low complexity" evidence="5">
    <location>
        <begin position="1086"/>
        <end position="1100"/>
    </location>
</feature>
<gene>
    <name evidence="9" type="primary">LMO7</name>
    <name evidence="9" type="ORF">AMEX_G24312</name>
</gene>
<feature type="domain" description="Calponin-homology (CH)" evidence="6">
    <location>
        <begin position="12"/>
        <end position="129"/>
    </location>
</feature>
<feature type="compositionally biased region" description="Polar residues" evidence="5">
    <location>
        <begin position="629"/>
        <end position="644"/>
    </location>
</feature>
<dbReference type="GO" id="GO:0023051">
    <property type="term" value="P:regulation of signaling"/>
    <property type="evidence" value="ECO:0007669"/>
    <property type="project" value="InterPro"/>
</dbReference>
<name>A0A8T2KU30_ASTMX</name>
<dbReference type="GO" id="GO:0046872">
    <property type="term" value="F:metal ion binding"/>
    <property type="evidence" value="ECO:0007669"/>
    <property type="project" value="UniProtKB-KW"/>
</dbReference>
<dbReference type="FunFam" id="1.10.418.10:FF:000038">
    <property type="entry name" value="LIM and calponin homology domains-containing protein 1"/>
    <property type="match status" value="1"/>
</dbReference>
<evidence type="ECO:0000259" key="6">
    <source>
        <dbReference type="PROSITE" id="PS50021"/>
    </source>
</evidence>
<evidence type="ECO:0000313" key="10">
    <source>
        <dbReference type="Proteomes" id="UP000752171"/>
    </source>
</evidence>
<feature type="region of interest" description="Disordered" evidence="5">
    <location>
        <begin position="235"/>
        <end position="270"/>
    </location>
</feature>
<feature type="region of interest" description="Disordered" evidence="5">
    <location>
        <begin position="299"/>
        <end position="324"/>
    </location>
</feature>
<feature type="compositionally biased region" description="Polar residues" evidence="5">
    <location>
        <begin position="309"/>
        <end position="318"/>
    </location>
</feature>
<keyword evidence="1 4" id="KW-0479">Metal-binding</keyword>
<feature type="compositionally biased region" description="Polar residues" evidence="5">
    <location>
        <begin position="507"/>
        <end position="528"/>
    </location>
</feature>
<dbReference type="InterPro" id="IPR041489">
    <property type="entry name" value="PDZ_6"/>
</dbReference>
<dbReference type="Gene3D" id="2.10.110.10">
    <property type="entry name" value="Cysteine Rich Protein"/>
    <property type="match status" value="1"/>
</dbReference>
<dbReference type="SUPFAM" id="SSF47576">
    <property type="entry name" value="Calponin-homology domain, CH-domain"/>
    <property type="match status" value="1"/>
</dbReference>
<proteinExistence type="predicted"/>
<reference evidence="9 10" key="1">
    <citation type="submission" date="2021-07" db="EMBL/GenBank/DDBJ databases">
        <authorList>
            <person name="Imarazene B."/>
            <person name="Zahm M."/>
            <person name="Klopp C."/>
            <person name="Cabau C."/>
            <person name="Beille S."/>
            <person name="Jouanno E."/>
            <person name="Castinel A."/>
            <person name="Lluch J."/>
            <person name="Gil L."/>
            <person name="Kuchtly C."/>
            <person name="Lopez Roques C."/>
            <person name="Donnadieu C."/>
            <person name="Parrinello H."/>
            <person name="Journot L."/>
            <person name="Du K."/>
            <person name="Schartl M."/>
            <person name="Retaux S."/>
            <person name="Guiguen Y."/>
        </authorList>
    </citation>
    <scope>NUCLEOTIDE SEQUENCE [LARGE SCALE GENOMIC DNA]</scope>
    <source>
        <strain evidence="9">Pach_M1</strain>
        <tissue evidence="9">Testis</tissue>
    </source>
</reference>
<evidence type="ECO:0000256" key="5">
    <source>
        <dbReference type="SAM" id="MobiDB-lite"/>
    </source>
</evidence>